<protein>
    <submittedName>
        <fullName evidence="1">Uncharacterized protein</fullName>
    </submittedName>
</protein>
<gene>
    <name evidence="1" type="ORF">PISMIDRAFT_235352</name>
</gene>
<dbReference type="Proteomes" id="UP000054018">
    <property type="component" value="Unassembled WGS sequence"/>
</dbReference>
<keyword evidence="2" id="KW-1185">Reference proteome</keyword>
<proteinExistence type="predicted"/>
<dbReference type="EMBL" id="KN833837">
    <property type="protein sequence ID" value="KIK17145.1"/>
    <property type="molecule type" value="Genomic_DNA"/>
</dbReference>
<reference evidence="2" key="2">
    <citation type="submission" date="2015-01" db="EMBL/GenBank/DDBJ databases">
        <title>Evolutionary Origins and Diversification of the Mycorrhizal Mutualists.</title>
        <authorList>
            <consortium name="DOE Joint Genome Institute"/>
            <consortium name="Mycorrhizal Genomics Consortium"/>
            <person name="Kohler A."/>
            <person name="Kuo A."/>
            <person name="Nagy L.G."/>
            <person name="Floudas D."/>
            <person name="Copeland A."/>
            <person name="Barry K.W."/>
            <person name="Cichocki N."/>
            <person name="Veneault-Fourrey C."/>
            <person name="LaButti K."/>
            <person name="Lindquist E.A."/>
            <person name="Lipzen A."/>
            <person name="Lundell T."/>
            <person name="Morin E."/>
            <person name="Murat C."/>
            <person name="Riley R."/>
            <person name="Ohm R."/>
            <person name="Sun H."/>
            <person name="Tunlid A."/>
            <person name="Henrissat B."/>
            <person name="Grigoriev I.V."/>
            <person name="Hibbett D.S."/>
            <person name="Martin F."/>
        </authorList>
    </citation>
    <scope>NUCLEOTIDE SEQUENCE [LARGE SCALE GENOMIC DNA]</scope>
    <source>
        <strain evidence="2">441</strain>
    </source>
</reference>
<accession>A0A0C9XXC1</accession>
<sequence length="94" mass="10461">MCVHVLERLRGNDYRYLSKVRLSGLITVNTPSRGMATSGMHCTEQAKTLPSKLGNCWVQPSVQTRRRRLNVLSSVASPLDDRQVSTVLYGTPNS</sequence>
<evidence type="ECO:0000313" key="2">
    <source>
        <dbReference type="Proteomes" id="UP000054018"/>
    </source>
</evidence>
<dbReference type="HOGENOM" id="CLU_2387010_0_0_1"/>
<dbReference type="AlphaFoldDB" id="A0A0C9XXC1"/>
<name>A0A0C9XXC1_9AGAM</name>
<reference evidence="1 2" key="1">
    <citation type="submission" date="2014-04" db="EMBL/GenBank/DDBJ databases">
        <authorList>
            <consortium name="DOE Joint Genome Institute"/>
            <person name="Kuo A."/>
            <person name="Kohler A."/>
            <person name="Costa M.D."/>
            <person name="Nagy L.G."/>
            <person name="Floudas D."/>
            <person name="Copeland A."/>
            <person name="Barry K.W."/>
            <person name="Cichocki N."/>
            <person name="Veneault-Fourrey C."/>
            <person name="LaButti K."/>
            <person name="Lindquist E.A."/>
            <person name="Lipzen A."/>
            <person name="Lundell T."/>
            <person name="Morin E."/>
            <person name="Murat C."/>
            <person name="Sun H."/>
            <person name="Tunlid A."/>
            <person name="Henrissat B."/>
            <person name="Grigoriev I.V."/>
            <person name="Hibbett D.S."/>
            <person name="Martin F."/>
            <person name="Nordberg H.P."/>
            <person name="Cantor M.N."/>
            <person name="Hua S.X."/>
        </authorList>
    </citation>
    <scope>NUCLEOTIDE SEQUENCE [LARGE SCALE GENOMIC DNA]</scope>
    <source>
        <strain evidence="1 2">441</strain>
    </source>
</reference>
<organism evidence="1 2">
    <name type="scientific">Pisolithus microcarpus 441</name>
    <dbReference type="NCBI Taxonomy" id="765257"/>
    <lineage>
        <taxon>Eukaryota</taxon>
        <taxon>Fungi</taxon>
        <taxon>Dikarya</taxon>
        <taxon>Basidiomycota</taxon>
        <taxon>Agaricomycotina</taxon>
        <taxon>Agaricomycetes</taxon>
        <taxon>Agaricomycetidae</taxon>
        <taxon>Boletales</taxon>
        <taxon>Sclerodermatineae</taxon>
        <taxon>Pisolithaceae</taxon>
        <taxon>Pisolithus</taxon>
    </lineage>
</organism>
<evidence type="ECO:0000313" key="1">
    <source>
        <dbReference type="EMBL" id="KIK17145.1"/>
    </source>
</evidence>